<reference evidence="1" key="1">
    <citation type="submission" date="2022-08" db="EMBL/GenBank/DDBJ databases">
        <authorList>
            <person name="Deng Y."/>
            <person name="Han X.-F."/>
            <person name="Zhang Y.-Q."/>
        </authorList>
    </citation>
    <scope>NUCLEOTIDE SEQUENCE</scope>
    <source>
        <strain evidence="1">CPCC 203386</strain>
    </source>
</reference>
<gene>
    <name evidence="1" type="ORF">N1032_25100</name>
</gene>
<dbReference type="EMBL" id="JANLCJ010000339">
    <property type="protein sequence ID" value="MCS5737008.1"/>
    <property type="molecule type" value="Genomic_DNA"/>
</dbReference>
<evidence type="ECO:0000313" key="2">
    <source>
        <dbReference type="Proteomes" id="UP001165586"/>
    </source>
</evidence>
<proteinExistence type="predicted"/>
<organism evidence="1 2">
    <name type="scientific">Herbiconiux daphne</name>
    <dbReference type="NCBI Taxonomy" id="2970914"/>
    <lineage>
        <taxon>Bacteria</taxon>
        <taxon>Bacillati</taxon>
        <taxon>Actinomycetota</taxon>
        <taxon>Actinomycetes</taxon>
        <taxon>Micrococcales</taxon>
        <taxon>Microbacteriaceae</taxon>
        <taxon>Herbiconiux</taxon>
    </lineage>
</organism>
<name>A0ABT2HAK6_9MICO</name>
<dbReference type="RefSeq" id="WP_259543288.1">
    <property type="nucleotide sequence ID" value="NZ_JANLCJ010000339.1"/>
</dbReference>
<keyword evidence="2" id="KW-1185">Reference proteome</keyword>
<accession>A0ABT2HAK6</accession>
<evidence type="ECO:0000313" key="1">
    <source>
        <dbReference type="EMBL" id="MCS5737008.1"/>
    </source>
</evidence>
<protein>
    <submittedName>
        <fullName evidence="1">Uncharacterized protein</fullName>
    </submittedName>
</protein>
<dbReference type="Proteomes" id="UP001165586">
    <property type="component" value="Unassembled WGS sequence"/>
</dbReference>
<comment type="caution">
    <text evidence="1">The sequence shown here is derived from an EMBL/GenBank/DDBJ whole genome shotgun (WGS) entry which is preliminary data.</text>
</comment>
<sequence>MKVILPVNFGKVVLIKDTNGAYRPAIGKSDSDVGKMAEHYFGMHGSTYVIGSAMFGSEIVEFYVMDVQQTIPSTRVSDSQMVEVELSELKRLVFPSNVPINMFLNLGIRLYYDRNPND</sequence>